<protein>
    <submittedName>
        <fullName evidence="2">Origin recognition complex subunit 1</fullName>
    </submittedName>
</protein>
<dbReference type="Proteomes" id="UP000095286">
    <property type="component" value="Unplaced"/>
</dbReference>
<dbReference type="WBParaSite" id="RSKR_0000496300.1">
    <property type="protein sequence ID" value="RSKR_0000496300.1"/>
    <property type="gene ID" value="RSKR_0000496300"/>
</dbReference>
<accession>A0AC35TW86</accession>
<organism evidence="1 2">
    <name type="scientific">Rhabditophanes sp. KR3021</name>
    <dbReference type="NCBI Taxonomy" id="114890"/>
    <lineage>
        <taxon>Eukaryota</taxon>
        <taxon>Metazoa</taxon>
        <taxon>Ecdysozoa</taxon>
        <taxon>Nematoda</taxon>
        <taxon>Chromadorea</taxon>
        <taxon>Rhabditida</taxon>
        <taxon>Tylenchina</taxon>
        <taxon>Panagrolaimomorpha</taxon>
        <taxon>Strongyloidoidea</taxon>
        <taxon>Alloionematidae</taxon>
        <taxon>Rhabditophanes</taxon>
    </lineage>
</organism>
<evidence type="ECO:0000313" key="1">
    <source>
        <dbReference type="Proteomes" id="UP000095286"/>
    </source>
</evidence>
<reference evidence="2" key="1">
    <citation type="submission" date="2016-11" db="UniProtKB">
        <authorList>
            <consortium name="WormBaseParasite"/>
        </authorList>
    </citation>
    <scope>IDENTIFICATION</scope>
    <source>
        <strain evidence="2">KR3021</strain>
    </source>
</reference>
<name>A0AC35TW86_9BILA</name>
<sequence>MSITKFSLPFESDTTLSIELESPELEYSYQAVQADCKTIFLCGYVEFADHNIFLDAITTNLSTSYFISTNDVASDFSFTSTRDILRHAKTFIFLLNEVTLSDKHCKMCLQYAWDIQLHVLVLRPPHTQLVIYTEKKNGGADSEWDSDDDDLAEDELSMAERMRALKLDHCINFKQIQKILAKSFEKSLMYDFNRHEECMLKLRKTLRSSIPSTGRRCSERKLGTLNRPESFDSCLSNSTIKSFHKKRIVSDNTLLIIPPKRNSSKSPLKKINGSASSSSLISLEKRRRIKREKKSDEVVKLGLNDEDAKRFRSGASTSIVSKLSNLKLSPDQNTTSYLVFNGNDVSQKPQLISFSSSILDEEEEKKLTRKLLTNSSPYPNDDSDFDADQQHSCVSQTLARQVKGSFDDADLGLEESDIESNN</sequence>
<evidence type="ECO:0000313" key="2">
    <source>
        <dbReference type="WBParaSite" id="RSKR_0000496300.1"/>
    </source>
</evidence>
<proteinExistence type="predicted"/>